<gene>
    <name evidence="2" type="ORF">PV07_11012</name>
</gene>
<dbReference type="Proteomes" id="UP000054466">
    <property type="component" value="Unassembled WGS sequence"/>
</dbReference>
<dbReference type="AlphaFoldDB" id="A0A0D1Z540"/>
<dbReference type="VEuPathDB" id="FungiDB:PV07_11012"/>
<dbReference type="CDD" id="cd14688">
    <property type="entry name" value="bZIP_YAP"/>
    <property type="match status" value="1"/>
</dbReference>
<reference evidence="2 3" key="1">
    <citation type="submission" date="2015-01" db="EMBL/GenBank/DDBJ databases">
        <title>The Genome Sequence of Cladophialophora immunda CBS83496.</title>
        <authorList>
            <consortium name="The Broad Institute Genomics Platform"/>
            <person name="Cuomo C."/>
            <person name="de Hoog S."/>
            <person name="Gorbushina A."/>
            <person name="Stielow B."/>
            <person name="Teixiera M."/>
            <person name="Abouelleil A."/>
            <person name="Chapman S.B."/>
            <person name="Priest M."/>
            <person name="Young S.K."/>
            <person name="Wortman J."/>
            <person name="Nusbaum C."/>
            <person name="Birren B."/>
        </authorList>
    </citation>
    <scope>NUCLEOTIDE SEQUENCE [LARGE SCALE GENOMIC DNA]</scope>
    <source>
        <strain evidence="2 3">CBS 83496</strain>
    </source>
</reference>
<keyword evidence="3" id="KW-1185">Reference proteome</keyword>
<organism evidence="2 3">
    <name type="scientific">Cladophialophora immunda</name>
    <dbReference type="NCBI Taxonomy" id="569365"/>
    <lineage>
        <taxon>Eukaryota</taxon>
        <taxon>Fungi</taxon>
        <taxon>Dikarya</taxon>
        <taxon>Ascomycota</taxon>
        <taxon>Pezizomycotina</taxon>
        <taxon>Eurotiomycetes</taxon>
        <taxon>Chaetothyriomycetidae</taxon>
        <taxon>Chaetothyriales</taxon>
        <taxon>Herpotrichiellaceae</taxon>
        <taxon>Cladophialophora</taxon>
    </lineage>
</organism>
<accession>A0A0D1Z540</accession>
<feature type="compositionally biased region" description="Polar residues" evidence="1">
    <location>
        <begin position="251"/>
        <end position="269"/>
    </location>
</feature>
<dbReference type="RefSeq" id="XP_016242962.1">
    <property type="nucleotide sequence ID" value="XM_016398400.1"/>
</dbReference>
<dbReference type="GeneID" id="27350206"/>
<name>A0A0D1Z540_9EURO</name>
<dbReference type="OrthoDB" id="4161242at2759"/>
<evidence type="ECO:0000313" key="2">
    <source>
        <dbReference type="EMBL" id="KIW22746.1"/>
    </source>
</evidence>
<dbReference type="PANTHER" id="PTHR40618">
    <property type="entry name" value="B-ZIP TRANSCRIPTION FACTOR (EUROFUNG)-RELATED"/>
    <property type="match status" value="1"/>
</dbReference>
<evidence type="ECO:0008006" key="4">
    <source>
        <dbReference type="Google" id="ProtNLM"/>
    </source>
</evidence>
<protein>
    <recommendedName>
        <fullName evidence="4">BZIP domain-containing protein</fullName>
    </recommendedName>
</protein>
<proteinExistence type="predicted"/>
<dbReference type="PANTHER" id="PTHR40618:SF1">
    <property type="entry name" value="B-ZIP TRANSCRIPTION FACTOR (EUROFUNG)"/>
    <property type="match status" value="1"/>
</dbReference>
<evidence type="ECO:0000313" key="3">
    <source>
        <dbReference type="Proteomes" id="UP000054466"/>
    </source>
</evidence>
<dbReference type="EMBL" id="KN847046">
    <property type="protein sequence ID" value="KIW22746.1"/>
    <property type="molecule type" value="Genomic_DNA"/>
</dbReference>
<feature type="region of interest" description="Disordered" evidence="1">
    <location>
        <begin position="1"/>
        <end position="28"/>
    </location>
</feature>
<dbReference type="HOGENOM" id="CLU_496057_0_0_1"/>
<feature type="region of interest" description="Disordered" evidence="1">
    <location>
        <begin position="115"/>
        <end position="146"/>
    </location>
</feature>
<feature type="region of interest" description="Disordered" evidence="1">
    <location>
        <begin position="251"/>
        <end position="270"/>
    </location>
</feature>
<evidence type="ECO:0000256" key="1">
    <source>
        <dbReference type="SAM" id="MobiDB-lite"/>
    </source>
</evidence>
<sequence>MATIVPKPSNVPGGPTNPRRRRGRPRLADRQLTDSIEEPLARRRLYTRLSQRAWRDRQRQKLASQEAIINDIRAAVLRLERLAVQNKVVEKMPRFATEVFRCVALVRGVGAGITSGSGSADVSGSERDSRGGTGTGTGTETSSIASMAPDHLMHPTMDIEANTGRASVDIAVVDAGGRMRSNVNVLGGAVGDRMMQSQDGLGFEKLGQNIADDSSLQSLLSHGHGARPMFSSSLSPSAAAYPAARDHNSTKLSGSVVLQPSHPSLSSASVPGPMRTITPLWTYSIHETSFSRRLHRSCIEHCYRLLSSHHTRRAELLRTLKFPLAARLTVDELRRRARELLLRGTDQSLHYEAAVDEGDSMSQVIRRIVSSSRRPLTSLLPRPASTSFFSSSTSSSWTSSITTLEEGADAPHAATVSEIHVSGYEGAWLGPDGVALYLHTLGIPIQERPSSMTVPWAVPSNALEDMVRGSTRAPYLPPPMPAMHTHAQFYPPHAVVVNMDLDLMVDTLTQRSVCVDTPMFRKEDVDKIVVDALVSWYRAASGGEEGRDC</sequence>